<sequence length="335" mass="37596">MAANCTWDSMDVHLLRVLHALLTECSVSKAARRLNQSQPAVSTALRRLRDITGDQLLVRSRNGMTPTERGAGLLEPVKIALQQIEAIAVRQVKFDAASSRRVFNIATPDYLNAVLLGEIVARLRRLAPHSQVAFHSLGPDYDYARALENGELDVVIGNWPQPPENLRMAPLFDDEVVCLMRNSHPLAGRTLTTDEYLSAEHLVPTPYAVGQRGVIDLHLARERMKRNVVAYVPYFGLVPYLLLETDMLFSSPRIFAEHCARMMPLSVAEAPIDFPKMSFYLLWHDRSHYEEECRWFREQITTVARNSPALQRTREASQDSARSPAGLAPAPAFAA</sequence>
<dbReference type="SUPFAM" id="SSF46785">
    <property type="entry name" value="Winged helix' DNA-binding domain"/>
    <property type="match status" value="1"/>
</dbReference>
<dbReference type="InterPro" id="IPR000847">
    <property type="entry name" value="LysR_HTH_N"/>
</dbReference>
<keyword evidence="4" id="KW-0804">Transcription</keyword>
<dbReference type="InterPro" id="IPR050389">
    <property type="entry name" value="LysR-type_TF"/>
</dbReference>
<evidence type="ECO:0000313" key="7">
    <source>
        <dbReference type="EMBL" id="NML26239.1"/>
    </source>
</evidence>
<protein>
    <submittedName>
        <fullName evidence="7">LysR family transcriptional regulator</fullName>
    </submittedName>
</protein>
<feature type="domain" description="HTH lysR-type" evidence="6">
    <location>
        <begin position="10"/>
        <end position="67"/>
    </location>
</feature>
<dbReference type="GO" id="GO:0003700">
    <property type="term" value="F:DNA-binding transcription factor activity"/>
    <property type="evidence" value="ECO:0007669"/>
    <property type="project" value="InterPro"/>
</dbReference>
<gene>
    <name evidence="7" type="ORF">HHL15_10850</name>
</gene>
<feature type="region of interest" description="Disordered" evidence="5">
    <location>
        <begin position="307"/>
        <end position="335"/>
    </location>
</feature>
<proteinExistence type="inferred from homology"/>
<dbReference type="AlphaFoldDB" id="A0A848G4R0"/>
<organism evidence="7 8">
    <name type="scientific">Zoogloea dura</name>
    <dbReference type="NCBI Taxonomy" id="2728840"/>
    <lineage>
        <taxon>Bacteria</taxon>
        <taxon>Pseudomonadati</taxon>
        <taxon>Pseudomonadota</taxon>
        <taxon>Betaproteobacteria</taxon>
        <taxon>Rhodocyclales</taxon>
        <taxon>Zoogloeaceae</taxon>
        <taxon>Zoogloea</taxon>
    </lineage>
</organism>
<evidence type="ECO:0000313" key="8">
    <source>
        <dbReference type="Proteomes" id="UP000580043"/>
    </source>
</evidence>
<dbReference type="GO" id="GO:0003677">
    <property type="term" value="F:DNA binding"/>
    <property type="evidence" value="ECO:0007669"/>
    <property type="project" value="UniProtKB-KW"/>
</dbReference>
<dbReference type="PANTHER" id="PTHR30118:SF15">
    <property type="entry name" value="TRANSCRIPTIONAL REGULATORY PROTEIN"/>
    <property type="match status" value="1"/>
</dbReference>
<dbReference type="InterPro" id="IPR036388">
    <property type="entry name" value="WH-like_DNA-bd_sf"/>
</dbReference>
<evidence type="ECO:0000256" key="1">
    <source>
        <dbReference type="ARBA" id="ARBA00009437"/>
    </source>
</evidence>
<comment type="similarity">
    <text evidence="1">Belongs to the LysR transcriptional regulatory family.</text>
</comment>
<evidence type="ECO:0000256" key="3">
    <source>
        <dbReference type="ARBA" id="ARBA00023125"/>
    </source>
</evidence>
<evidence type="ECO:0000256" key="2">
    <source>
        <dbReference type="ARBA" id="ARBA00023015"/>
    </source>
</evidence>
<dbReference type="Pfam" id="PF00126">
    <property type="entry name" value="HTH_1"/>
    <property type="match status" value="1"/>
</dbReference>
<dbReference type="RefSeq" id="WP_169145780.1">
    <property type="nucleotide sequence ID" value="NZ_JABBGA010000007.1"/>
</dbReference>
<accession>A0A848G4R0</accession>
<evidence type="ECO:0000256" key="4">
    <source>
        <dbReference type="ARBA" id="ARBA00023163"/>
    </source>
</evidence>
<dbReference type="Pfam" id="PF03466">
    <property type="entry name" value="LysR_substrate"/>
    <property type="match status" value="1"/>
</dbReference>
<dbReference type="InterPro" id="IPR036390">
    <property type="entry name" value="WH_DNA-bd_sf"/>
</dbReference>
<keyword evidence="8" id="KW-1185">Reference proteome</keyword>
<keyword evidence="2" id="KW-0805">Transcription regulation</keyword>
<dbReference type="PROSITE" id="PS50931">
    <property type="entry name" value="HTH_LYSR"/>
    <property type="match status" value="1"/>
</dbReference>
<dbReference type="SUPFAM" id="SSF53850">
    <property type="entry name" value="Periplasmic binding protein-like II"/>
    <property type="match status" value="1"/>
</dbReference>
<dbReference type="PANTHER" id="PTHR30118">
    <property type="entry name" value="HTH-TYPE TRANSCRIPTIONAL REGULATOR LEUO-RELATED"/>
    <property type="match status" value="1"/>
</dbReference>
<dbReference type="PRINTS" id="PR00039">
    <property type="entry name" value="HTHLYSR"/>
</dbReference>
<dbReference type="InterPro" id="IPR005119">
    <property type="entry name" value="LysR_subst-bd"/>
</dbReference>
<feature type="compositionally biased region" description="Low complexity" evidence="5">
    <location>
        <begin position="324"/>
        <end position="335"/>
    </location>
</feature>
<evidence type="ECO:0000259" key="6">
    <source>
        <dbReference type="PROSITE" id="PS50931"/>
    </source>
</evidence>
<keyword evidence="3" id="KW-0238">DNA-binding</keyword>
<dbReference type="Gene3D" id="1.10.10.10">
    <property type="entry name" value="Winged helix-like DNA-binding domain superfamily/Winged helix DNA-binding domain"/>
    <property type="match status" value="1"/>
</dbReference>
<dbReference type="EMBL" id="JABBGA010000007">
    <property type="protein sequence ID" value="NML26239.1"/>
    <property type="molecule type" value="Genomic_DNA"/>
</dbReference>
<reference evidence="7 8" key="1">
    <citation type="submission" date="2020-04" db="EMBL/GenBank/DDBJ databases">
        <title>Zoogloea sp. G-4-1-14 isolated from soil.</title>
        <authorList>
            <person name="Dahal R.H."/>
        </authorList>
    </citation>
    <scope>NUCLEOTIDE SEQUENCE [LARGE SCALE GENOMIC DNA]</scope>
    <source>
        <strain evidence="7 8">G-4-1-14</strain>
    </source>
</reference>
<dbReference type="Proteomes" id="UP000580043">
    <property type="component" value="Unassembled WGS sequence"/>
</dbReference>
<dbReference type="CDD" id="cd08463">
    <property type="entry name" value="PBP2_DntR_like_4"/>
    <property type="match status" value="1"/>
</dbReference>
<evidence type="ECO:0000256" key="5">
    <source>
        <dbReference type="SAM" id="MobiDB-lite"/>
    </source>
</evidence>
<comment type="caution">
    <text evidence="7">The sequence shown here is derived from an EMBL/GenBank/DDBJ whole genome shotgun (WGS) entry which is preliminary data.</text>
</comment>
<dbReference type="Gene3D" id="3.40.190.10">
    <property type="entry name" value="Periplasmic binding protein-like II"/>
    <property type="match status" value="2"/>
</dbReference>
<name>A0A848G4R0_9RHOO</name>